<proteinExistence type="predicted"/>
<accession>A0A8S9S9J8</accession>
<dbReference type="EMBL" id="QGKX02000088">
    <property type="protein sequence ID" value="KAF3589453.1"/>
    <property type="molecule type" value="Genomic_DNA"/>
</dbReference>
<gene>
    <name evidence="1" type="ORF">F2Q69_00028963</name>
</gene>
<evidence type="ECO:0000313" key="1">
    <source>
        <dbReference type="EMBL" id="KAF3589453.1"/>
    </source>
</evidence>
<dbReference type="Proteomes" id="UP000712600">
    <property type="component" value="Unassembled WGS sequence"/>
</dbReference>
<name>A0A8S9S9J8_BRACR</name>
<dbReference type="AlphaFoldDB" id="A0A8S9S9J8"/>
<sequence length="129" mass="14611">MGLMLCKNEGINKTGTMMSSRDVIDQNEIQTYASLEKMLHKAIHAVRQLKKKGNTYTSSAPKQTISFQPRFVHPTVPIRLTEQSRNNGKDRTEFERVDFKIDRATSSLASSECTGWCTGPVCRTCFKIH</sequence>
<protein>
    <submittedName>
        <fullName evidence="1">Uncharacterized protein</fullName>
    </submittedName>
</protein>
<evidence type="ECO:0000313" key="2">
    <source>
        <dbReference type="Proteomes" id="UP000712600"/>
    </source>
</evidence>
<comment type="caution">
    <text evidence="1">The sequence shown here is derived from an EMBL/GenBank/DDBJ whole genome shotgun (WGS) entry which is preliminary data.</text>
</comment>
<organism evidence="1 2">
    <name type="scientific">Brassica cretica</name>
    <name type="common">Mustard</name>
    <dbReference type="NCBI Taxonomy" id="69181"/>
    <lineage>
        <taxon>Eukaryota</taxon>
        <taxon>Viridiplantae</taxon>
        <taxon>Streptophyta</taxon>
        <taxon>Embryophyta</taxon>
        <taxon>Tracheophyta</taxon>
        <taxon>Spermatophyta</taxon>
        <taxon>Magnoliopsida</taxon>
        <taxon>eudicotyledons</taxon>
        <taxon>Gunneridae</taxon>
        <taxon>Pentapetalae</taxon>
        <taxon>rosids</taxon>
        <taxon>malvids</taxon>
        <taxon>Brassicales</taxon>
        <taxon>Brassicaceae</taxon>
        <taxon>Brassiceae</taxon>
        <taxon>Brassica</taxon>
    </lineage>
</organism>
<reference evidence="1" key="1">
    <citation type="submission" date="2019-12" db="EMBL/GenBank/DDBJ databases">
        <title>Genome sequencing and annotation of Brassica cretica.</title>
        <authorList>
            <person name="Studholme D.J."/>
            <person name="Sarris P."/>
        </authorList>
    </citation>
    <scope>NUCLEOTIDE SEQUENCE</scope>
    <source>
        <strain evidence="1">PFS-109/04</strain>
        <tissue evidence="1">Leaf</tissue>
    </source>
</reference>